<dbReference type="OMA" id="NHNRVHR"/>
<proteinExistence type="predicted"/>
<keyword evidence="1" id="KW-0479">Metal-binding</keyword>
<evidence type="ECO:0000256" key="2">
    <source>
        <dbReference type="ARBA" id="ARBA00023008"/>
    </source>
</evidence>
<keyword evidence="8" id="KW-1185">Reference proteome</keyword>
<dbReference type="PRINTS" id="PR00092">
    <property type="entry name" value="TYROSINASE"/>
</dbReference>
<feature type="domain" description="Tyrosinase copper-binding" evidence="5">
    <location>
        <begin position="245"/>
        <end position="256"/>
    </location>
</feature>
<dbReference type="EMBL" id="ADBL01002352">
    <property type="status" value="NOT_ANNOTATED_CDS"/>
    <property type="molecule type" value="Genomic_DNA"/>
</dbReference>
<dbReference type="PROSITE" id="PS00497">
    <property type="entry name" value="TYROSINASE_1"/>
    <property type="match status" value="1"/>
</dbReference>
<reference evidence="7" key="5">
    <citation type="submission" date="2015-06" db="UniProtKB">
        <authorList>
            <consortium name="EnsemblFungi"/>
        </authorList>
    </citation>
    <scope>IDENTIFICATION</scope>
    <source>
        <strain evidence="7">ATCC 64411</strain>
    </source>
</reference>
<dbReference type="InterPro" id="IPR050316">
    <property type="entry name" value="Tyrosinase/Hemocyanin"/>
</dbReference>
<evidence type="ECO:0000313" key="7">
    <source>
        <dbReference type="EnsemblFungi" id="MAPG_10527T0"/>
    </source>
</evidence>
<organism evidence="7 8">
    <name type="scientific">Magnaporthiopsis poae (strain ATCC 64411 / 73-15)</name>
    <name type="common">Kentucky bluegrass fungus</name>
    <name type="synonym">Magnaporthe poae</name>
    <dbReference type="NCBI Taxonomy" id="644358"/>
    <lineage>
        <taxon>Eukaryota</taxon>
        <taxon>Fungi</taxon>
        <taxon>Dikarya</taxon>
        <taxon>Ascomycota</taxon>
        <taxon>Pezizomycotina</taxon>
        <taxon>Sordariomycetes</taxon>
        <taxon>Sordariomycetidae</taxon>
        <taxon>Magnaporthales</taxon>
        <taxon>Magnaporthaceae</taxon>
        <taxon>Magnaporthiopsis</taxon>
    </lineage>
</organism>
<feature type="signal peptide" evidence="3">
    <location>
        <begin position="1"/>
        <end position="17"/>
    </location>
</feature>
<dbReference type="Proteomes" id="UP000011715">
    <property type="component" value="Unassembled WGS sequence"/>
</dbReference>
<protein>
    <recommendedName>
        <fullName evidence="4 5">Tyrosinase copper-binding domain-containing protein</fullName>
    </recommendedName>
</protein>
<dbReference type="InterPro" id="IPR008922">
    <property type="entry name" value="Di-copper_centre_dom_sf"/>
</dbReference>
<dbReference type="eggNOG" id="ENOG502S31Y">
    <property type="taxonomic scope" value="Eukaryota"/>
</dbReference>
<keyword evidence="2" id="KW-0186">Copper</keyword>
<dbReference type="GO" id="GO:0046872">
    <property type="term" value="F:metal ion binding"/>
    <property type="evidence" value="ECO:0007669"/>
    <property type="project" value="UniProtKB-KW"/>
</dbReference>
<dbReference type="SUPFAM" id="SSF48056">
    <property type="entry name" value="Di-copper centre-containing domain"/>
    <property type="match status" value="1"/>
</dbReference>
<evidence type="ECO:0000256" key="1">
    <source>
        <dbReference type="ARBA" id="ARBA00022723"/>
    </source>
</evidence>
<evidence type="ECO:0000259" key="4">
    <source>
        <dbReference type="PROSITE" id="PS00497"/>
    </source>
</evidence>
<evidence type="ECO:0000256" key="3">
    <source>
        <dbReference type="SAM" id="SignalP"/>
    </source>
</evidence>
<dbReference type="EnsemblFungi" id="MAPG_10527T0">
    <property type="protein sequence ID" value="MAPG_10527T0"/>
    <property type="gene ID" value="MAPG_10527"/>
</dbReference>
<dbReference type="PANTHER" id="PTHR11474">
    <property type="entry name" value="TYROSINASE FAMILY MEMBER"/>
    <property type="match status" value="1"/>
</dbReference>
<dbReference type="AlphaFoldDB" id="A0A0C4ECU2"/>
<evidence type="ECO:0000313" key="6">
    <source>
        <dbReference type="EMBL" id="KLU90675.1"/>
    </source>
</evidence>
<reference evidence="8" key="2">
    <citation type="submission" date="2010-05" db="EMBL/GenBank/DDBJ databases">
        <title>The genome sequence of Magnaporthe poae strain ATCC 64411.</title>
        <authorList>
            <person name="Ma L.-J."/>
            <person name="Dead R."/>
            <person name="Young S."/>
            <person name="Zeng Q."/>
            <person name="Koehrsen M."/>
            <person name="Alvarado L."/>
            <person name="Berlin A."/>
            <person name="Chapman S.B."/>
            <person name="Chen Z."/>
            <person name="Freedman E."/>
            <person name="Gellesch M."/>
            <person name="Goldberg J."/>
            <person name="Griggs A."/>
            <person name="Gujja S."/>
            <person name="Heilman E.R."/>
            <person name="Heiman D."/>
            <person name="Hepburn T."/>
            <person name="Howarth C."/>
            <person name="Jen D."/>
            <person name="Larson L."/>
            <person name="Mehta T."/>
            <person name="Neiman D."/>
            <person name="Pearson M."/>
            <person name="Roberts A."/>
            <person name="Saif S."/>
            <person name="Shea T."/>
            <person name="Shenoy N."/>
            <person name="Sisk P."/>
            <person name="Stolte C."/>
            <person name="Sykes S."/>
            <person name="Walk T."/>
            <person name="White J."/>
            <person name="Yandava C."/>
            <person name="Haas B."/>
            <person name="Nusbaum C."/>
            <person name="Birren B."/>
        </authorList>
    </citation>
    <scope>NUCLEOTIDE SEQUENCE [LARGE SCALE GENOMIC DNA]</scope>
    <source>
        <strain evidence="8">ATCC 64411 / 73-15</strain>
    </source>
</reference>
<name>A0A0C4ECU2_MAGP6</name>
<dbReference type="InterPro" id="IPR002227">
    <property type="entry name" value="Tyrosinase_Cu-bd"/>
</dbReference>
<feature type="domain" description="Tyrosinase copper-binding" evidence="4">
    <location>
        <begin position="87"/>
        <end position="104"/>
    </location>
</feature>
<dbReference type="Gene3D" id="1.10.1280.10">
    <property type="entry name" value="Di-copper center containing domain from catechol oxidase"/>
    <property type="match status" value="1"/>
</dbReference>
<dbReference type="Pfam" id="PF00264">
    <property type="entry name" value="Tyrosinase"/>
    <property type="match status" value="1"/>
</dbReference>
<dbReference type="VEuPathDB" id="FungiDB:MAPG_10527"/>
<dbReference type="PANTHER" id="PTHR11474:SF126">
    <property type="entry name" value="TYROSINASE-LIKE PROTEIN TYR-1-RELATED"/>
    <property type="match status" value="1"/>
</dbReference>
<gene>
    <name evidence="6" type="ORF">MAPG_10527</name>
</gene>
<reference evidence="6" key="3">
    <citation type="submission" date="2011-03" db="EMBL/GenBank/DDBJ databases">
        <title>Annotation of Magnaporthe poae ATCC 64411.</title>
        <authorList>
            <person name="Ma L.-J."/>
            <person name="Dead R."/>
            <person name="Young S.K."/>
            <person name="Zeng Q."/>
            <person name="Gargeya S."/>
            <person name="Fitzgerald M."/>
            <person name="Haas B."/>
            <person name="Abouelleil A."/>
            <person name="Alvarado L."/>
            <person name="Arachchi H.M."/>
            <person name="Berlin A."/>
            <person name="Brown A."/>
            <person name="Chapman S.B."/>
            <person name="Chen Z."/>
            <person name="Dunbar C."/>
            <person name="Freedman E."/>
            <person name="Gearin G."/>
            <person name="Gellesch M."/>
            <person name="Goldberg J."/>
            <person name="Griggs A."/>
            <person name="Gujja S."/>
            <person name="Heiman D."/>
            <person name="Howarth C."/>
            <person name="Larson L."/>
            <person name="Lui A."/>
            <person name="MacDonald P.J.P."/>
            <person name="Mehta T."/>
            <person name="Montmayeur A."/>
            <person name="Murphy C."/>
            <person name="Neiman D."/>
            <person name="Pearson M."/>
            <person name="Priest M."/>
            <person name="Roberts A."/>
            <person name="Saif S."/>
            <person name="Shea T."/>
            <person name="Shenoy N."/>
            <person name="Sisk P."/>
            <person name="Stolte C."/>
            <person name="Sykes S."/>
            <person name="Yandava C."/>
            <person name="Wortman J."/>
            <person name="Nusbaum C."/>
            <person name="Birren B."/>
        </authorList>
    </citation>
    <scope>NUCLEOTIDE SEQUENCE</scope>
    <source>
        <strain evidence="6">ATCC 64411</strain>
    </source>
</reference>
<evidence type="ECO:0000259" key="5">
    <source>
        <dbReference type="PROSITE" id="PS00498"/>
    </source>
</evidence>
<evidence type="ECO:0000313" key="8">
    <source>
        <dbReference type="Proteomes" id="UP000011715"/>
    </source>
</evidence>
<keyword evidence="3" id="KW-0732">Signal</keyword>
<accession>A0A0C4ECU2</accession>
<reference evidence="7" key="4">
    <citation type="journal article" date="2015" name="G3 (Bethesda)">
        <title>Genome sequences of three phytopathogenic species of the Magnaporthaceae family of fungi.</title>
        <authorList>
            <person name="Okagaki L.H."/>
            <person name="Nunes C.C."/>
            <person name="Sailsbery J."/>
            <person name="Clay B."/>
            <person name="Brown D."/>
            <person name="John T."/>
            <person name="Oh Y."/>
            <person name="Young N."/>
            <person name="Fitzgerald M."/>
            <person name="Haas B.J."/>
            <person name="Zeng Q."/>
            <person name="Young S."/>
            <person name="Adiconis X."/>
            <person name="Fan L."/>
            <person name="Levin J.Z."/>
            <person name="Mitchell T.K."/>
            <person name="Okubara P.A."/>
            <person name="Farman M.L."/>
            <person name="Kohn L.M."/>
            <person name="Birren B."/>
            <person name="Ma L.-J."/>
            <person name="Dean R.A."/>
        </authorList>
    </citation>
    <scope>NUCLEOTIDE SEQUENCE</scope>
    <source>
        <strain evidence="7">ATCC 64411 / 73-15</strain>
    </source>
</reference>
<sequence length="330" mass="37032">MHIASFLFPSLAAAAVARRQGGGDSGSSCRNLQKRAEFRTLDAAVQKQYTDAVLCMTKKPSELGKGLNTTLYDDFTYIHTHLNKEIHYVAQFLPWHRYFVLLYENQVRKCGYTGPMPFWDWTLDVADVPRSPIFDPVKGFGGNGRVSGRLESRELNNCVKDGPFKDMQVHYVGTNYNPHCLSRNFNNGYQWPGDMMSSAYSPEAVAKVDKLSNYNDFRIQLESGPHSAIHASIGGDMSPSSSPNDPLFFMHHAQIDRLWYLWQQADVVARTRDYSGDKTFTELAGNDTSVDRPTPPPAALDDVMPFMGMAPDLKVSEVMSTKAGPLCYEY</sequence>
<reference evidence="6" key="1">
    <citation type="submission" date="2010-05" db="EMBL/GenBank/DDBJ databases">
        <title>The Genome Sequence of Magnaporthe poae strain ATCC 64411.</title>
        <authorList>
            <consortium name="The Broad Institute Genome Sequencing Platform"/>
            <consortium name="Broad Institute Genome Sequencing Center for Infectious Disease"/>
            <person name="Ma L.-J."/>
            <person name="Dead R."/>
            <person name="Young S."/>
            <person name="Zeng Q."/>
            <person name="Koehrsen M."/>
            <person name="Alvarado L."/>
            <person name="Berlin A."/>
            <person name="Chapman S.B."/>
            <person name="Chen Z."/>
            <person name="Freedman E."/>
            <person name="Gellesch M."/>
            <person name="Goldberg J."/>
            <person name="Griggs A."/>
            <person name="Gujja S."/>
            <person name="Heilman E.R."/>
            <person name="Heiman D."/>
            <person name="Hepburn T."/>
            <person name="Howarth C."/>
            <person name="Jen D."/>
            <person name="Larson L."/>
            <person name="Mehta T."/>
            <person name="Neiman D."/>
            <person name="Pearson M."/>
            <person name="Roberts A."/>
            <person name="Saif S."/>
            <person name="Shea T."/>
            <person name="Shenoy N."/>
            <person name="Sisk P."/>
            <person name="Stolte C."/>
            <person name="Sykes S."/>
            <person name="Walk T."/>
            <person name="White J."/>
            <person name="Yandava C."/>
            <person name="Haas B."/>
            <person name="Nusbaum C."/>
            <person name="Birren B."/>
        </authorList>
    </citation>
    <scope>NUCLEOTIDE SEQUENCE</scope>
    <source>
        <strain evidence="6">ATCC 64411</strain>
    </source>
</reference>
<dbReference type="STRING" id="644358.A0A0C4ECU2"/>
<dbReference type="EMBL" id="GL876975">
    <property type="protein sequence ID" value="KLU90675.1"/>
    <property type="molecule type" value="Genomic_DNA"/>
</dbReference>
<dbReference type="OrthoDB" id="6132182at2759"/>
<dbReference type="GO" id="GO:0016491">
    <property type="term" value="F:oxidoreductase activity"/>
    <property type="evidence" value="ECO:0007669"/>
    <property type="project" value="InterPro"/>
</dbReference>
<feature type="chain" id="PRO_5009386094" description="Tyrosinase copper-binding domain-containing protein" evidence="3">
    <location>
        <begin position="18"/>
        <end position="330"/>
    </location>
</feature>
<dbReference type="PROSITE" id="PS00498">
    <property type="entry name" value="TYROSINASE_2"/>
    <property type="match status" value="1"/>
</dbReference>